<evidence type="ECO:0000313" key="6">
    <source>
        <dbReference type="EMBL" id="EKF25697.1"/>
    </source>
</evidence>
<dbReference type="PATRIC" id="fig|1122247.3.peg.380"/>
<evidence type="ECO:0000256" key="1">
    <source>
        <dbReference type="ARBA" id="ARBA00004651"/>
    </source>
</evidence>
<dbReference type="eggNOG" id="ENOG5032T6C">
    <property type="taxonomic scope" value="Bacteria"/>
</dbReference>
<sequence length="125" mass="13229">MTDTFDLRSVVGWFRLVALLEAVSWVGLLIGMYFKYLGSPRTELGVKVFGPVHGAIFVAFVVVGVLVGLARGWSPVTWLAGALAGCAPLASVPFLVWADRTGRLGARPDMPAGITQPGLRAGDTT</sequence>
<keyword evidence="7" id="KW-1185">Reference proteome</keyword>
<keyword evidence="2" id="KW-1003">Cell membrane</keyword>
<keyword evidence="4" id="KW-1133">Transmembrane helix</keyword>
<evidence type="ECO:0000256" key="2">
    <source>
        <dbReference type="ARBA" id="ARBA00022475"/>
    </source>
</evidence>
<dbReference type="Pfam" id="PF12823">
    <property type="entry name" value="DUF3817"/>
    <property type="match status" value="1"/>
</dbReference>
<organism evidence="6 7">
    <name type="scientific">Mycolicibacterium hassiacum (strain DSM 44199 / CIP 105218 / JCM 12690 / 3849)</name>
    <name type="common">Mycobacterium hassiacum</name>
    <dbReference type="NCBI Taxonomy" id="1122247"/>
    <lineage>
        <taxon>Bacteria</taxon>
        <taxon>Bacillati</taxon>
        <taxon>Actinomycetota</taxon>
        <taxon>Actinomycetes</taxon>
        <taxon>Mycobacteriales</taxon>
        <taxon>Mycobacteriaceae</taxon>
        <taxon>Mycolicibacterium</taxon>
    </lineage>
</organism>
<dbReference type="EMBL" id="AMRA01000010">
    <property type="protein sequence ID" value="EKF25697.1"/>
    <property type="molecule type" value="Genomic_DNA"/>
</dbReference>
<dbReference type="AlphaFoldDB" id="K5BHH6"/>
<keyword evidence="5" id="KW-0472">Membrane</keyword>
<dbReference type="RefSeq" id="WP_005623929.1">
    <property type="nucleotide sequence ID" value="NZ_AMRA01000010.1"/>
</dbReference>
<evidence type="ECO:0000256" key="5">
    <source>
        <dbReference type="ARBA" id="ARBA00023136"/>
    </source>
</evidence>
<dbReference type="STRING" id="1122247.GCA_000379865_00579"/>
<dbReference type="OrthoDB" id="3396203at2"/>
<name>K5BHH6_MYCHD</name>
<dbReference type="InterPro" id="IPR023845">
    <property type="entry name" value="DUF3817_TM"/>
</dbReference>
<protein>
    <submittedName>
        <fullName evidence="6">Integral membrane domain protein</fullName>
    </submittedName>
</protein>
<dbReference type="PANTHER" id="PTHR40077:SF1">
    <property type="entry name" value="MEMBRANE PROTEIN"/>
    <property type="match status" value="1"/>
</dbReference>
<evidence type="ECO:0000313" key="7">
    <source>
        <dbReference type="Proteomes" id="UP000006265"/>
    </source>
</evidence>
<gene>
    <name evidence="6" type="ORF">C731_0400</name>
</gene>
<dbReference type="GO" id="GO:0005886">
    <property type="term" value="C:plasma membrane"/>
    <property type="evidence" value="ECO:0007669"/>
    <property type="project" value="UniProtKB-SubCell"/>
</dbReference>
<evidence type="ECO:0000256" key="4">
    <source>
        <dbReference type="ARBA" id="ARBA00022989"/>
    </source>
</evidence>
<dbReference type="PANTHER" id="PTHR40077">
    <property type="entry name" value="MEMBRANE PROTEIN-RELATED"/>
    <property type="match status" value="1"/>
</dbReference>
<accession>K5BHH6</accession>
<reference evidence="6 7" key="1">
    <citation type="journal article" date="2012" name="J. Bacteriol.">
        <title>Genome sequence of Mycobacterium hassiacum DSM 44199, a rare source of heat-stable mycobacterial proteins.</title>
        <authorList>
            <person name="Tiago I."/>
            <person name="Maranha A."/>
            <person name="Mendes V."/>
            <person name="Alarico S."/>
            <person name="Moynihan P.J."/>
            <person name="Clarke A.J."/>
            <person name="Macedo-Ribeiro S."/>
            <person name="Pereira P.J."/>
            <person name="Empadinhas N."/>
        </authorList>
    </citation>
    <scope>NUCLEOTIDE SEQUENCE [LARGE SCALE GENOMIC DNA]</scope>
    <source>
        <strain evidence="7">DSM 44199 / CIP 105218 / JCM 12690 / 3849</strain>
    </source>
</reference>
<proteinExistence type="predicted"/>
<evidence type="ECO:0000256" key="3">
    <source>
        <dbReference type="ARBA" id="ARBA00022692"/>
    </source>
</evidence>
<comment type="subcellular location">
    <subcellularLocation>
        <location evidence="1">Cell membrane</location>
        <topology evidence="1">Multi-pass membrane protein</topology>
    </subcellularLocation>
</comment>
<dbReference type="NCBIfam" id="TIGR03954">
    <property type="entry name" value="integ_memb_HG"/>
    <property type="match status" value="1"/>
</dbReference>
<comment type="caution">
    <text evidence="6">The sequence shown here is derived from an EMBL/GenBank/DDBJ whole genome shotgun (WGS) entry which is preliminary data.</text>
</comment>
<dbReference type="Proteomes" id="UP000006265">
    <property type="component" value="Unassembled WGS sequence"/>
</dbReference>
<keyword evidence="3" id="KW-0812">Transmembrane</keyword>